<keyword evidence="1" id="KW-0472">Membrane</keyword>
<dbReference type="HOGENOM" id="CLU_1626336_0_0_12"/>
<proteinExistence type="predicted"/>
<sequence length="163" mass="19037">MAITMITTLMLMVFYFLLLYGGVAFVQNKKFFSSAPKEVYDAVPDRKERFHGAHIIGWIIIAIAFLILLGAFIVGVWDGIHNNFNFIGFFIRFLIMLYGMETFDIVFFDWVLLCHSNFFPHFYPEVKDIVGPHLFGYNWKTHVMHYIIYIPICAAVAWICTLF</sequence>
<accession>A0A0E2EJG5</accession>
<feature type="transmembrane region" description="Helical" evidence="1">
    <location>
        <begin position="143"/>
        <end position="162"/>
    </location>
</feature>
<organism evidence="2">
    <name type="scientific">Treponema denticola H-22</name>
    <dbReference type="NCBI Taxonomy" id="999432"/>
    <lineage>
        <taxon>Bacteria</taxon>
        <taxon>Pseudomonadati</taxon>
        <taxon>Spirochaetota</taxon>
        <taxon>Spirochaetia</taxon>
        <taxon>Spirochaetales</taxon>
        <taxon>Treponemataceae</taxon>
        <taxon>Treponema</taxon>
    </lineage>
</organism>
<dbReference type="EMBL" id="AGDV01000005">
    <property type="protein sequence ID" value="EMB35303.1"/>
    <property type="molecule type" value="Genomic_DNA"/>
</dbReference>
<keyword evidence="1" id="KW-1133">Transmembrane helix</keyword>
<dbReference type="PATRIC" id="fig|999432.5.peg.598"/>
<comment type="caution">
    <text evidence="2">The sequence shown here is derived from an EMBL/GenBank/DDBJ whole genome shotgun (WGS) entry which is preliminary data.</text>
</comment>
<dbReference type="RefSeq" id="WP_002683304.1">
    <property type="nucleotide sequence ID" value="NZ_CM001795.1"/>
</dbReference>
<evidence type="ECO:0000313" key="2">
    <source>
        <dbReference type="EMBL" id="EMB35303.1"/>
    </source>
</evidence>
<reference evidence="2" key="1">
    <citation type="submission" date="2012-01" db="EMBL/GenBank/DDBJ databases">
        <title>The Genome Sequence of Treponema denticola H-22.</title>
        <authorList>
            <consortium name="The Broad Institute Genome Sequencing Platform"/>
            <person name="Earl A."/>
            <person name="Ward D."/>
            <person name="Feldgarden M."/>
            <person name="Gevers D."/>
            <person name="Blanton J.M."/>
            <person name="Fenno C.J."/>
            <person name="Baranova O.V."/>
            <person name="Mathney J."/>
            <person name="Dewhirst F.E."/>
            <person name="Izard J."/>
            <person name="Young S.K."/>
            <person name="Zeng Q."/>
            <person name="Gargeya S."/>
            <person name="Fitzgerald M."/>
            <person name="Haas B."/>
            <person name="Abouelleil A."/>
            <person name="Alvarado L."/>
            <person name="Arachchi H.M."/>
            <person name="Berlin A."/>
            <person name="Chapman S.B."/>
            <person name="Gearin G."/>
            <person name="Goldberg J."/>
            <person name="Griggs A."/>
            <person name="Gujja S."/>
            <person name="Hansen M."/>
            <person name="Heiman D."/>
            <person name="Howarth C."/>
            <person name="Larimer J."/>
            <person name="Lui A."/>
            <person name="MacDonald P.J.P."/>
            <person name="McCowen C."/>
            <person name="Montmayeur A."/>
            <person name="Murphy C."/>
            <person name="Neiman D."/>
            <person name="Pearson M."/>
            <person name="Priest M."/>
            <person name="Roberts A."/>
            <person name="Saif S."/>
            <person name="Shea T."/>
            <person name="Sisk P."/>
            <person name="Stolte C."/>
            <person name="Sykes S."/>
            <person name="Wortman J."/>
            <person name="Nusbaum C."/>
            <person name="Birren B."/>
        </authorList>
    </citation>
    <scope>NUCLEOTIDE SEQUENCE [LARGE SCALE GENOMIC DNA]</scope>
    <source>
        <strain evidence="2">H-22</strain>
    </source>
</reference>
<dbReference type="AlphaFoldDB" id="A0A0E2EJG5"/>
<protein>
    <submittedName>
        <fullName evidence="2">Uncharacterized protein</fullName>
    </submittedName>
</protein>
<evidence type="ECO:0000256" key="1">
    <source>
        <dbReference type="SAM" id="Phobius"/>
    </source>
</evidence>
<gene>
    <name evidence="2" type="ORF">HMPREF9726_00578</name>
</gene>
<dbReference type="Proteomes" id="UP000011705">
    <property type="component" value="Chromosome"/>
</dbReference>
<name>A0A0E2EJG5_TREDN</name>
<keyword evidence="1" id="KW-0812">Transmembrane</keyword>
<feature type="transmembrane region" description="Helical" evidence="1">
    <location>
        <begin position="6"/>
        <end position="26"/>
    </location>
</feature>
<feature type="transmembrane region" description="Helical" evidence="1">
    <location>
        <begin position="55"/>
        <end position="77"/>
    </location>
</feature>